<dbReference type="Gene3D" id="3.40.50.720">
    <property type="entry name" value="NAD(P)-binding Rossmann-like Domain"/>
    <property type="match status" value="2"/>
</dbReference>
<dbReference type="GO" id="GO:0005737">
    <property type="term" value="C:cytoplasm"/>
    <property type="evidence" value="ECO:0007669"/>
    <property type="project" value="TreeGrafter"/>
</dbReference>
<proteinExistence type="predicted"/>
<dbReference type="Proteomes" id="UP000268313">
    <property type="component" value="Unassembled WGS sequence"/>
</dbReference>
<keyword evidence="3" id="KW-1185">Reference proteome</keyword>
<name>A0A3A8KCG9_9BACT</name>
<dbReference type="OrthoDB" id="56744at2"/>
<dbReference type="InterPro" id="IPR002347">
    <property type="entry name" value="SDR_fam"/>
</dbReference>
<organism evidence="2 3">
    <name type="scientific">Corallococcus carmarthensis</name>
    <dbReference type="NCBI Taxonomy" id="2316728"/>
    <lineage>
        <taxon>Bacteria</taxon>
        <taxon>Pseudomonadati</taxon>
        <taxon>Myxococcota</taxon>
        <taxon>Myxococcia</taxon>
        <taxon>Myxococcales</taxon>
        <taxon>Cystobacterineae</taxon>
        <taxon>Myxococcaceae</taxon>
        <taxon>Corallococcus</taxon>
    </lineage>
</organism>
<dbReference type="GO" id="GO:0016491">
    <property type="term" value="F:oxidoreductase activity"/>
    <property type="evidence" value="ECO:0007669"/>
    <property type="project" value="TreeGrafter"/>
</dbReference>
<dbReference type="EMBL" id="RAWE01000062">
    <property type="protein sequence ID" value="RKH01901.1"/>
    <property type="molecule type" value="Genomic_DNA"/>
</dbReference>
<dbReference type="InterPro" id="IPR051468">
    <property type="entry name" value="Fungal_SecMetab_SDRs"/>
</dbReference>
<dbReference type="SUPFAM" id="SSF51735">
    <property type="entry name" value="NAD(P)-binding Rossmann-fold domains"/>
    <property type="match status" value="1"/>
</dbReference>
<reference evidence="3" key="1">
    <citation type="submission" date="2018-09" db="EMBL/GenBank/DDBJ databases">
        <authorList>
            <person name="Livingstone P.G."/>
            <person name="Whitworth D.E."/>
        </authorList>
    </citation>
    <scope>NUCLEOTIDE SEQUENCE [LARGE SCALE GENOMIC DNA]</scope>
    <source>
        <strain evidence="3">CA043D</strain>
    </source>
</reference>
<feature type="compositionally biased region" description="Pro residues" evidence="1">
    <location>
        <begin position="11"/>
        <end position="23"/>
    </location>
</feature>
<accession>A0A3A8KCG9</accession>
<dbReference type="Pfam" id="PF00106">
    <property type="entry name" value="adh_short"/>
    <property type="match status" value="1"/>
</dbReference>
<dbReference type="PANTHER" id="PTHR43544:SF2">
    <property type="entry name" value="OXIDOREDUCTASE"/>
    <property type="match status" value="1"/>
</dbReference>
<dbReference type="InterPro" id="IPR036291">
    <property type="entry name" value="NAD(P)-bd_dom_sf"/>
</dbReference>
<evidence type="ECO:0000313" key="3">
    <source>
        <dbReference type="Proteomes" id="UP000268313"/>
    </source>
</evidence>
<evidence type="ECO:0000256" key="1">
    <source>
        <dbReference type="SAM" id="MobiDB-lite"/>
    </source>
</evidence>
<dbReference type="Pfam" id="PF13561">
    <property type="entry name" value="adh_short_C2"/>
    <property type="match status" value="1"/>
</dbReference>
<dbReference type="PANTHER" id="PTHR43544">
    <property type="entry name" value="SHORT-CHAIN DEHYDROGENASE/REDUCTASE"/>
    <property type="match status" value="1"/>
</dbReference>
<dbReference type="AlphaFoldDB" id="A0A3A8KCG9"/>
<comment type="caution">
    <text evidence="2">The sequence shown here is derived from an EMBL/GenBank/DDBJ whole genome shotgun (WGS) entry which is preliminary data.</text>
</comment>
<evidence type="ECO:0000313" key="2">
    <source>
        <dbReference type="EMBL" id="RKH01901.1"/>
    </source>
</evidence>
<gene>
    <name evidence="2" type="ORF">D7X32_18530</name>
</gene>
<protein>
    <submittedName>
        <fullName evidence="2">SDR family NAD(P)-dependent oxidoreductase</fullName>
    </submittedName>
</protein>
<feature type="region of interest" description="Disordered" evidence="1">
    <location>
        <begin position="1"/>
        <end position="25"/>
    </location>
</feature>
<sequence>MKNLAVENLPPSSPEPDTAPPPDVSVEDVRRATALLNTLAKHRVLLHRLPDEDHHALLASASRLVYPDKASKNRLQSALKKERKDAQRANDRAVRSSTEIRMLRKAPVLSLPALPAPPPEATPERLLEVPRKCYVCKAEYRKLHFFYDAMCIPCGDLNYARRTQRADLTGQVALITGARVKIGFQASLMLLRSGATVIATTRFPQDAVHRYAREPDFADWAHRLQVHGLDLRHAPSVELFARHIEQTHERLDILINNAAQTVRRPPGFYQHLLEGELRDAGTLEPKLRALLSGHEACIAALRPALGPGEMGNTSLPVATWRSGDPALGIHSSAALSLMPYAMEQEGDTRALFPEGRLDADLQQVDLRATNSWRLRLGEVRTAEMLEVHLVNAVAPFILCGKLRPLMRKDRSRPGHIVNVSAMEGSFSRGTKTDKHPHTNMAKAALNMMTLTSAPDYARDNIFMNAADTGWVTDEDPAHHAERKVQELDFQPPLDILDGAARIVDPVITAVNTGEYVWGNFFKDYRPTNW</sequence>